<keyword evidence="2" id="KW-1185">Reference proteome</keyword>
<proteinExistence type="predicted"/>
<name>A0A953HPP5_9BACT</name>
<dbReference type="RefSeq" id="WP_222580077.1">
    <property type="nucleotide sequence ID" value="NZ_JAHVHU010000009.1"/>
</dbReference>
<dbReference type="InterPro" id="IPR010870">
    <property type="entry name" value="Porin_O/P"/>
</dbReference>
<dbReference type="Pfam" id="PF07396">
    <property type="entry name" value="Porin_O_P"/>
    <property type="match status" value="1"/>
</dbReference>
<dbReference type="InterPro" id="IPR023614">
    <property type="entry name" value="Porin_dom_sf"/>
</dbReference>
<sequence length="383" mass="43174">MITVKLTAQNDPQFSFDKGVGIVAPDSSLSLHFQFNMQNRVELKTPSTENWTVDEFSAKIRRFRLKFSGFVLNPRLTYKIQLAMAPGNISSVTQGQAPRVMYDAMIYYQFNNRFSLGFGQTALPGNRDRINSSTSLQLVDRSLLNSTFNLDLDFGLQGKYKFNPGGQRPLVFHGAITTGEGKNWVVVEQAGFSYTGRLDWYPFGSFLKSSAYKEGDLEWHTSPRLMAGLSYNYNDRAQRAGGQRGGLLYANRNISTIYGDVIFKYRGWSIQGAFTTRDSEDPITFDPSGEQISYVYNGSGYSTQMSKYFRSDWELVGRLAGVRPGDGIQDLTPEKRDWTIGLNRYISGRAIKLQADATLHESRTRGTDFTGRFGFRLQAQVGF</sequence>
<dbReference type="Proteomes" id="UP000753961">
    <property type="component" value="Unassembled WGS sequence"/>
</dbReference>
<protein>
    <submittedName>
        <fullName evidence="1">OprO/OprP family phosphate-selective porin</fullName>
    </submittedName>
</protein>
<gene>
    <name evidence="1" type="ORF">KUV50_10370</name>
</gene>
<dbReference type="EMBL" id="JAHVHU010000009">
    <property type="protein sequence ID" value="MBY5958538.1"/>
    <property type="molecule type" value="Genomic_DNA"/>
</dbReference>
<accession>A0A953HPP5</accession>
<dbReference type="AlphaFoldDB" id="A0A953HPP5"/>
<dbReference type="Gene3D" id="2.40.160.10">
    <property type="entry name" value="Porin"/>
    <property type="match status" value="1"/>
</dbReference>
<reference evidence="1" key="1">
    <citation type="submission" date="2021-06" db="EMBL/GenBank/DDBJ databases">
        <title>44 bacteria genomes isolated from Dapeng, Shenzhen.</title>
        <authorList>
            <person name="Zheng W."/>
            <person name="Yu S."/>
            <person name="Huang Y."/>
        </authorList>
    </citation>
    <scope>NUCLEOTIDE SEQUENCE</scope>
    <source>
        <strain evidence="1">DP5N28-2</strain>
    </source>
</reference>
<organism evidence="1 2">
    <name type="scientific">Membranihabitans marinus</name>
    <dbReference type="NCBI Taxonomy" id="1227546"/>
    <lineage>
        <taxon>Bacteria</taxon>
        <taxon>Pseudomonadati</taxon>
        <taxon>Bacteroidota</taxon>
        <taxon>Saprospiria</taxon>
        <taxon>Saprospirales</taxon>
        <taxon>Saprospiraceae</taxon>
        <taxon>Membranihabitans</taxon>
    </lineage>
</organism>
<evidence type="ECO:0000313" key="1">
    <source>
        <dbReference type="EMBL" id="MBY5958538.1"/>
    </source>
</evidence>
<comment type="caution">
    <text evidence="1">The sequence shown here is derived from an EMBL/GenBank/DDBJ whole genome shotgun (WGS) entry which is preliminary data.</text>
</comment>
<evidence type="ECO:0000313" key="2">
    <source>
        <dbReference type="Proteomes" id="UP000753961"/>
    </source>
</evidence>